<dbReference type="HAMAP" id="MF_00974">
    <property type="entry name" value="DNA_primase_DnaG"/>
    <property type="match status" value="1"/>
</dbReference>
<comment type="subunit">
    <text evidence="12">Monomer. Interacts with DnaB.</text>
</comment>
<keyword evidence="9" id="KW-0460">Magnesium</keyword>
<dbReference type="InterPro" id="IPR036977">
    <property type="entry name" value="DNA_primase_Znf_CHC2"/>
</dbReference>
<dbReference type="InterPro" id="IPR002694">
    <property type="entry name" value="Znf_CHC2"/>
</dbReference>
<dbReference type="InterPro" id="IPR030846">
    <property type="entry name" value="DnaG_bac"/>
</dbReference>
<dbReference type="Gene3D" id="3.90.580.10">
    <property type="entry name" value="Zinc finger, CHC2-type domain"/>
    <property type="match status" value="1"/>
</dbReference>
<keyword evidence="1 12" id="KW-0240">DNA-directed RNA polymerase</keyword>
<keyword evidence="10 12" id="KW-0238">DNA-binding</keyword>
<dbReference type="Pfam" id="PF08275">
    <property type="entry name" value="DNAG_N"/>
    <property type="match status" value="1"/>
</dbReference>
<accession>A0ABN5WML9</accession>
<dbReference type="SUPFAM" id="SSF57783">
    <property type="entry name" value="Zinc beta-ribbon"/>
    <property type="match status" value="1"/>
</dbReference>
<keyword evidence="2 12" id="KW-0639">Primosome</keyword>
<dbReference type="PROSITE" id="PS50880">
    <property type="entry name" value="TOPRIM"/>
    <property type="match status" value="1"/>
</dbReference>
<dbReference type="Gene3D" id="3.90.980.10">
    <property type="entry name" value="DNA primase, catalytic core, N-terminal domain"/>
    <property type="match status" value="1"/>
</dbReference>
<sequence length="648" mass="71111">MQTCPPPAPPASGRGAIDPPPQWLDELRARTSLSTLIGKTVKVTKAGREYKACCPFHNEKTPSFTINDEKGFYHCFGCGAHGDAIRWMTDQRGLPFMEAVKELAQAASMDVPAADPRAARRAEQAKGLHDAMAAAQAFFEEQLGGIDGGDARAYLQKRGISDAIRRTFGFGFSPDGRGRLKSALKEFGDPMLVEAGLLIDPEALEQGNAKKRESYDRFRGRLMLPIRDIRGRVIAFGGRILGAGEPKYLNSPDTPLFDKGRTLYNIDRASPASRQTERVIVVEGYMDVIALAQAGFSEAVAPLGTALTEHQIERLWKMVEVPILCFDGDSAGQKAAIRAATRALPLLRPGHSLCFAKLPPGQDPDDLVRTSGAEAMEAVLKAAEPLIERLWSHELSAMPLDTPEQKAALKQRLRAITDAIAHPDVRAHYAHEFRERYDARFFARRDNAPAQRQARGGGDGGRWQRDKRGNWKPPIPSAGTEARAIGASGMEQRLLRAILAGLLRHPAQIAPHREALSGLQIGDPMLAQLLAAMIAASFRKETVETQALLTILGQGEVYNMAKGMLRADTFTLTPHRMATDPDRLARDLEEAIRVMAQGPELETALAEATRRFRNDVSEENLAEQQRLRALKADHDSRLAELAQSEDIV</sequence>
<evidence type="ECO:0000256" key="6">
    <source>
        <dbReference type="ARBA" id="ARBA00022723"/>
    </source>
</evidence>
<gene>
    <name evidence="12 16" type="primary">dnaG</name>
    <name evidence="16" type="ORF">SBA_ch1_30310</name>
</gene>
<proteinExistence type="inferred from homology"/>
<dbReference type="InterPro" id="IPR006295">
    <property type="entry name" value="DNA_primase_DnaG"/>
</dbReference>
<evidence type="ECO:0000256" key="12">
    <source>
        <dbReference type="HAMAP-Rule" id="MF_00974"/>
    </source>
</evidence>
<dbReference type="SUPFAM" id="SSF56731">
    <property type="entry name" value="DNA primase core"/>
    <property type="match status" value="1"/>
</dbReference>
<evidence type="ECO:0000256" key="10">
    <source>
        <dbReference type="ARBA" id="ARBA00023125"/>
    </source>
</evidence>
<dbReference type="PANTHER" id="PTHR30313:SF2">
    <property type="entry name" value="DNA PRIMASE"/>
    <property type="match status" value="1"/>
</dbReference>
<comment type="function">
    <text evidence="12 13">RNA polymerase that catalyzes the synthesis of short RNA molecules used as primers for DNA polymerase during DNA replication.</text>
</comment>
<evidence type="ECO:0000256" key="7">
    <source>
        <dbReference type="ARBA" id="ARBA00022771"/>
    </source>
</evidence>
<evidence type="ECO:0000256" key="5">
    <source>
        <dbReference type="ARBA" id="ARBA00022705"/>
    </source>
</evidence>
<dbReference type="Pfam" id="PF13662">
    <property type="entry name" value="Toprim_4"/>
    <property type="match status" value="1"/>
</dbReference>
<evidence type="ECO:0000256" key="2">
    <source>
        <dbReference type="ARBA" id="ARBA00022515"/>
    </source>
</evidence>
<feature type="region of interest" description="Disordered" evidence="14">
    <location>
        <begin position="444"/>
        <end position="478"/>
    </location>
</feature>
<evidence type="ECO:0000256" key="14">
    <source>
        <dbReference type="SAM" id="MobiDB-lite"/>
    </source>
</evidence>
<keyword evidence="5 12" id="KW-0235">DNA replication</keyword>
<reference evidence="16" key="1">
    <citation type="submission" date="2018-07" db="EMBL/GenBank/DDBJ databases">
        <title>Complete genome sequence of Sphingomonas bisphenolicum strain AO1, a bisphenol A degradative bacterium isolated from Japanese farm field.</title>
        <authorList>
            <person name="Murakami M."/>
            <person name="Koh M."/>
            <person name="Koba S."/>
            <person name="Matsumura Y."/>
        </authorList>
    </citation>
    <scope>NUCLEOTIDE SEQUENCE</scope>
    <source>
        <strain evidence="16">AO1</strain>
    </source>
</reference>
<dbReference type="PANTHER" id="PTHR30313">
    <property type="entry name" value="DNA PRIMASE"/>
    <property type="match status" value="1"/>
</dbReference>
<dbReference type="InterPro" id="IPR034151">
    <property type="entry name" value="TOPRIM_DnaG_bac"/>
</dbReference>
<evidence type="ECO:0000256" key="4">
    <source>
        <dbReference type="ARBA" id="ARBA00022695"/>
    </source>
</evidence>
<evidence type="ECO:0000313" key="16">
    <source>
        <dbReference type="EMBL" id="BBF70831.1"/>
    </source>
</evidence>
<evidence type="ECO:0000256" key="8">
    <source>
        <dbReference type="ARBA" id="ARBA00022833"/>
    </source>
</evidence>
<feature type="zinc finger region" description="CHC2-type" evidence="12">
    <location>
        <begin position="54"/>
        <end position="78"/>
    </location>
</feature>
<dbReference type="SMART" id="SM00493">
    <property type="entry name" value="TOPRIM"/>
    <property type="match status" value="1"/>
</dbReference>
<feature type="domain" description="Toprim" evidence="15">
    <location>
        <begin position="277"/>
        <end position="359"/>
    </location>
</feature>
<evidence type="ECO:0000256" key="3">
    <source>
        <dbReference type="ARBA" id="ARBA00022679"/>
    </source>
</evidence>
<dbReference type="EC" id="2.7.7.101" evidence="12"/>
<comment type="catalytic activity">
    <reaction evidence="12">
        <text>ssDNA + n NTP = ssDNA/pppN(pN)n-1 hybrid + (n-1) diphosphate.</text>
        <dbReference type="EC" id="2.7.7.101"/>
    </reaction>
</comment>
<evidence type="ECO:0000313" key="17">
    <source>
        <dbReference type="Proteomes" id="UP001059971"/>
    </source>
</evidence>
<evidence type="ECO:0000256" key="11">
    <source>
        <dbReference type="ARBA" id="ARBA00023163"/>
    </source>
</evidence>
<keyword evidence="7 12" id="KW-0863">Zinc-finger</keyword>
<organism evidence="16 17">
    <name type="scientific">Sphingomonas bisphenolicum</name>
    <dbReference type="NCBI Taxonomy" id="296544"/>
    <lineage>
        <taxon>Bacteria</taxon>
        <taxon>Pseudomonadati</taxon>
        <taxon>Pseudomonadota</taxon>
        <taxon>Alphaproteobacteria</taxon>
        <taxon>Sphingomonadales</taxon>
        <taxon>Sphingomonadaceae</taxon>
        <taxon>Sphingomonas</taxon>
    </lineage>
</organism>
<feature type="region of interest" description="Disordered" evidence="14">
    <location>
        <begin position="1"/>
        <end position="20"/>
    </location>
</feature>
<dbReference type="InterPro" id="IPR050219">
    <property type="entry name" value="DnaG_primase"/>
</dbReference>
<dbReference type="Pfam" id="PF01807">
    <property type="entry name" value="Zn_ribbon_DnaG"/>
    <property type="match status" value="1"/>
</dbReference>
<keyword evidence="11 12" id="KW-0804">Transcription</keyword>
<comment type="similarity">
    <text evidence="12 13">Belongs to the DnaG primase family.</text>
</comment>
<dbReference type="NCBIfam" id="TIGR01391">
    <property type="entry name" value="dnaG"/>
    <property type="match status" value="1"/>
</dbReference>
<dbReference type="InterPro" id="IPR013264">
    <property type="entry name" value="DNAG_N"/>
</dbReference>
<name>A0ABN5WML9_9SPHN</name>
<keyword evidence="6 12" id="KW-0479">Metal-binding</keyword>
<keyword evidence="8 12" id="KW-0862">Zinc</keyword>
<dbReference type="PIRSF" id="PIRSF002811">
    <property type="entry name" value="DnaG"/>
    <property type="match status" value="1"/>
</dbReference>
<dbReference type="Proteomes" id="UP001059971">
    <property type="component" value="Chromosome 1"/>
</dbReference>
<dbReference type="EMBL" id="AP018817">
    <property type="protein sequence ID" value="BBF70831.1"/>
    <property type="molecule type" value="Genomic_DNA"/>
</dbReference>
<keyword evidence="17" id="KW-1185">Reference proteome</keyword>
<dbReference type="Gene3D" id="3.40.1360.10">
    <property type="match status" value="1"/>
</dbReference>
<feature type="compositionally biased region" description="Pro residues" evidence="14">
    <location>
        <begin position="1"/>
        <end position="10"/>
    </location>
</feature>
<evidence type="ECO:0000256" key="9">
    <source>
        <dbReference type="ARBA" id="ARBA00022842"/>
    </source>
</evidence>
<evidence type="ECO:0000256" key="1">
    <source>
        <dbReference type="ARBA" id="ARBA00022478"/>
    </source>
</evidence>
<evidence type="ECO:0000256" key="13">
    <source>
        <dbReference type="PIRNR" id="PIRNR002811"/>
    </source>
</evidence>
<dbReference type="InterPro" id="IPR037068">
    <property type="entry name" value="DNA_primase_core_N_sf"/>
</dbReference>
<dbReference type="SMART" id="SM00400">
    <property type="entry name" value="ZnF_CHCC"/>
    <property type="match status" value="1"/>
</dbReference>
<evidence type="ECO:0000259" key="15">
    <source>
        <dbReference type="PROSITE" id="PS50880"/>
    </source>
</evidence>
<comment type="domain">
    <text evidence="12">Contains an N-terminal zinc-binding domain, a central core domain that contains the primase activity, and a C-terminal DnaB-binding domain.</text>
</comment>
<comment type="cofactor">
    <cofactor evidence="12 13">
        <name>Zn(2+)</name>
        <dbReference type="ChEBI" id="CHEBI:29105"/>
    </cofactor>
    <text evidence="12 13">Binds 1 zinc ion per monomer.</text>
</comment>
<protein>
    <recommendedName>
        <fullName evidence="12 13">DNA primase</fullName>
        <ecNumber evidence="12">2.7.7.101</ecNumber>
    </recommendedName>
</protein>
<dbReference type="InterPro" id="IPR006171">
    <property type="entry name" value="TOPRIM_dom"/>
</dbReference>
<keyword evidence="4 12" id="KW-0548">Nucleotidyltransferase</keyword>
<dbReference type="CDD" id="cd03364">
    <property type="entry name" value="TOPRIM_DnaG_primases"/>
    <property type="match status" value="1"/>
</dbReference>
<keyword evidence="3 12" id="KW-0808">Transferase</keyword>